<evidence type="ECO:0000313" key="1">
    <source>
        <dbReference type="EMBL" id="MCI19209.1"/>
    </source>
</evidence>
<proteinExistence type="predicted"/>
<comment type="caution">
    <text evidence="1">The sequence shown here is derived from an EMBL/GenBank/DDBJ whole genome shotgun (WGS) entry which is preliminary data.</text>
</comment>
<reference evidence="1 2" key="1">
    <citation type="journal article" date="2018" name="Front. Plant Sci.">
        <title>Red Clover (Trifolium pratense) and Zigzag Clover (T. medium) - A Picture of Genomic Similarities and Differences.</title>
        <authorList>
            <person name="Dluhosova J."/>
            <person name="Istvanek J."/>
            <person name="Nedelnik J."/>
            <person name="Repkova J."/>
        </authorList>
    </citation>
    <scope>NUCLEOTIDE SEQUENCE [LARGE SCALE GENOMIC DNA]</scope>
    <source>
        <strain evidence="2">cv. 10/8</strain>
        <tissue evidence="1">Leaf</tissue>
    </source>
</reference>
<dbReference type="EMBL" id="LXQA010113762">
    <property type="protein sequence ID" value="MCI19209.1"/>
    <property type="molecule type" value="Genomic_DNA"/>
</dbReference>
<dbReference type="AlphaFoldDB" id="A0A392Q5T8"/>
<sequence length="65" mass="7284">MWLRIEIEKKVMLRVKAIYRETSIWCPKMEEIASGGTTGCVGHKHRRMASISRLLALSGAQGLAL</sequence>
<protein>
    <submittedName>
        <fullName evidence="1">Uncharacterized protein</fullName>
    </submittedName>
</protein>
<accession>A0A392Q5T8</accession>
<feature type="non-terminal residue" evidence="1">
    <location>
        <position position="65"/>
    </location>
</feature>
<evidence type="ECO:0000313" key="2">
    <source>
        <dbReference type="Proteomes" id="UP000265520"/>
    </source>
</evidence>
<name>A0A392Q5T8_9FABA</name>
<dbReference type="Proteomes" id="UP000265520">
    <property type="component" value="Unassembled WGS sequence"/>
</dbReference>
<keyword evidence="2" id="KW-1185">Reference proteome</keyword>
<organism evidence="1 2">
    <name type="scientific">Trifolium medium</name>
    <dbReference type="NCBI Taxonomy" id="97028"/>
    <lineage>
        <taxon>Eukaryota</taxon>
        <taxon>Viridiplantae</taxon>
        <taxon>Streptophyta</taxon>
        <taxon>Embryophyta</taxon>
        <taxon>Tracheophyta</taxon>
        <taxon>Spermatophyta</taxon>
        <taxon>Magnoliopsida</taxon>
        <taxon>eudicotyledons</taxon>
        <taxon>Gunneridae</taxon>
        <taxon>Pentapetalae</taxon>
        <taxon>rosids</taxon>
        <taxon>fabids</taxon>
        <taxon>Fabales</taxon>
        <taxon>Fabaceae</taxon>
        <taxon>Papilionoideae</taxon>
        <taxon>50 kb inversion clade</taxon>
        <taxon>NPAAA clade</taxon>
        <taxon>Hologalegina</taxon>
        <taxon>IRL clade</taxon>
        <taxon>Trifolieae</taxon>
        <taxon>Trifolium</taxon>
    </lineage>
</organism>